<dbReference type="Gene3D" id="3.20.20.70">
    <property type="entry name" value="Aldolase class I"/>
    <property type="match status" value="1"/>
</dbReference>
<comment type="caution">
    <text evidence="4">The sequence shown here is derived from an EMBL/GenBank/DDBJ whole genome shotgun (WGS) entry which is preliminary data.</text>
</comment>
<dbReference type="GO" id="GO:0046417">
    <property type="term" value="P:chorismate metabolic process"/>
    <property type="evidence" value="ECO:0007669"/>
    <property type="project" value="InterPro"/>
</dbReference>
<dbReference type="GO" id="GO:0004106">
    <property type="term" value="F:chorismate mutase activity"/>
    <property type="evidence" value="ECO:0007669"/>
    <property type="project" value="UniProtKB-EC"/>
</dbReference>
<protein>
    <recommendedName>
        <fullName evidence="1">chorismate mutase</fullName>
        <ecNumber evidence="1">5.4.99.5</ecNumber>
    </recommendedName>
</protein>
<dbReference type="RefSeq" id="WP_110360029.1">
    <property type="nucleotide sequence ID" value="NZ_QFLI01000002.1"/>
</dbReference>
<dbReference type="InterPro" id="IPR036263">
    <property type="entry name" value="Chorismate_II_sf"/>
</dbReference>
<dbReference type="PROSITE" id="PS51168">
    <property type="entry name" value="CHORISMATE_MUT_2"/>
    <property type="match status" value="1"/>
</dbReference>
<proteinExistence type="predicted"/>
<keyword evidence="5" id="KW-1185">Reference proteome</keyword>
<dbReference type="PANTHER" id="PTHR43018">
    <property type="entry name" value="PHOSPHO-2-DEHYDRO-3-DEOXYHEPTONATE ALDOLASE"/>
    <property type="match status" value="1"/>
</dbReference>
<dbReference type="SUPFAM" id="SSF51569">
    <property type="entry name" value="Aldolase"/>
    <property type="match status" value="1"/>
</dbReference>
<dbReference type="Pfam" id="PF01817">
    <property type="entry name" value="CM_2"/>
    <property type="match status" value="1"/>
</dbReference>
<evidence type="ECO:0000256" key="1">
    <source>
        <dbReference type="ARBA" id="ARBA00012404"/>
    </source>
</evidence>
<dbReference type="OrthoDB" id="9780456at2"/>
<dbReference type="Proteomes" id="UP000248079">
    <property type="component" value="Unassembled WGS sequence"/>
</dbReference>
<dbReference type="InterPro" id="IPR052899">
    <property type="entry name" value="Class-I_DAHP_synthase"/>
</dbReference>
<dbReference type="InterPro" id="IPR013785">
    <property type="entry name" value="Aldolase_TIM"/>
</dbReference>
<dbReference type="EC" id="5.4.99.5" evidence="1"/>
<gene>
    <name evidence="4" type="ORF">DF185_07035</name>
</gene>
<keyword evidence="2" id="KW-0808">Transferase</keyword>
<evidence type="ECO:0000259" key="3">
    <source>
        <dbReference type="PROSITE" id="PS51168"/>
    </source>
</evidence>
<dbReference type="Gene3D" id="1.20.59.10">
    <property type="entry name" value="Chorismate mutase"/>
    <property type="match status" value="1"/>
</dbReference>
<accession>A0A2V4A1B5</accession>
<organism evidence="4 5">
    <name type="scientific">Marinifilum breve</name>
    <dbReference type="NCBI Taxonomy" id="2184082"/>
    <lineage>
        <taxon>Bacteria</taxon>
        <taxon>Pseudomonadati</taxon>
        <taxon>Bacteroidota</taxon>
        <taxon>Bacteroidia</taxon>
        <taxon>Marinilabiliales</taxon>
        <taxon>Marinifilaceae</taxon>
    </lineage>
</organism>
<evidence type="ECO:0000313" key="4">
    <source>
        <dbReference type="EMBL" id="PXY02396.1"/>
    </source>
</evidence>
<dbReference type="PANTHER" id="PTHR43018:SF1">
    <property type="entry name" value="PROTEIN AROA(G)"/>
    <property type="match status" value="1"/>
</dbReference>
<dbReference type="EMBL" id="QFLI01000002">
    <property type="protein sequence ID" value="PXY02396.1"/>
    <property type="molecule type" value="Genomic_DNA"/>
</dbReference>
<dbReference type="GO" id="GO:0016740">
    <property type="term" value="F:transferase activity"/>
    <property type="evidence" value="ECO:0007669"/>
    <property type="project" value="UniProtKB-KW"/>
</dbReference>
<dbReference type="AlphaFoldDB" id="A0A2V4A1B5"/>
<dbReference type="Pfam" id="PF00793">
    <property type="entry name" value="DAHP_synth_1"/>
    <property type="match status" value="1"/>
</dbReference>
<dbReference type="SUPFAM" id="SSF48600">
    <property type="entry name" value="Chorismate mutase II"/>
    <property type="match status" value="1"/>
</dbReference>
<evidence type="ECO:0000256" key="2">
    <source>
        <dbReference type="ARBA" id="ARBA00022679"/>
    </source>
</evidence>
<name>A0A2V4A1B5_9BACT</name>
<dbReference type="InterPro" id="IPR006218">
    <property type="entry name" value="DAHP1/KDSA"/>
</dbReference>
<reference evidence="4 5" key="1">
    <citation type="submission" date="2018-05" db="EMBL/GenBank/DDBJ databases">
        <title>Marinifilum breve JC075T sp. nov., a marine bacterium isolated from Yongle Blue Hole in the South China Sea.</title>
        <authorList>
            <person name="Fu T."/>
        </authorList>
    </citation>
    <scope>NUCLEOTIDE SEQUENCE [LARGE SCALE GENOMIC DNA]</scope>
    <source>
        <strain evidence="4 5">JC075</strain>
    </source>
</reference>
<dbReference type="InterPro" id="IPR002701">
    <property type="entry name" value="CM_II_prokaryot"/>
</dbReference>
<sequence>MSKNLKIAELSAWSIENIDRPLIIGGPCSAETEEQVLETARGIKAAGIPIFRAGIWKPRTRPNSFEGIGAQGLIWLQKVKAETGMLTATEVANAKHVELALGAGVDILWIGARTTVNPFAVQEIADALRGKDIPVLVKNPINPDLELWIGAIERLSAVGITKLAAIHRGFSTYQKLKYRNDPQWQIPIEMKRRLPNLPMFCDPSHITGDRAFLDEVTQKSMDLNYEGLIIESHCKPEEAWSDAKQQLTPKSLEELLANLVLRDPEADNEVINNTLGELRHLIDDFDQKLLELLENRMQVAKTIGHYKKENNITVLQNKRWGQILEKSLENGKKKGFSEQFINNLFKAIHQESINQQEDIMNS</sequence>
<dbReference type="InterPro" id="IPR036979">
    <property type="entry name" value="CM_dom_sf"/>
</dbReference>
<feature type="domain" description="Chorismate mutase" evidence="3">
    <location>
        <begin position="269"/>
        <end position="360"/>
    </location>
</feature>
<evidence type="ECO:0000313" key="5">
    <source>
        <dbReference type="Proteomes" id="UP000248079"/>
    </source>
</evidence>
<dbReference type="SMART" id="SM00830">
    <property type="entry name" value="CM_2"/>
    <property type="match status" value="1"/>
</dbReference>